<dbReference type="Proteomes" id="UP000031327">
    <property type="component" value="Unassembled WGS sequence"/>
</dbReference>
<evidence type="ECO:0000313" key="2">
    <source>
        <dbReference type="EMBL" id="KID55086.1"/>
    </source>
</evidence>
<name>A0A0C1Q3D4_9GAMM</name>
<dbReference type="Gene3D" id="3.40.50.1820">
    <property type="entry name" value="alpha/beta hydrolase"/>
    <property type="match status" value="1"/>
</dbReference>
<sequence length="318" mass="35328">MKSISISNHISISYQDEGDKNHPAIVLIMGLGAQMTLWPDALFYGLVEQGFRVVRFDNRDAGLSTQLEQYGTPSLFKAWLSARLPMRTKAPYTLDEMAEDTLALMKGLKIKKAHLVGASMGGMIAQLIAAKQKKKVLSLTSIMSSPSALKLTHSNLKVFLQLAKIRPDKPNREAAIRYNIRLNQLIGSPAYPQDECILKNQAVDTVERAHNPHGFHRQFAAMAASGDRQDLMTKVKAPTLVIHGESDPIIPSQEGVKTAQQIRKSKLKIVPGMGHNIPPELAPKMIKWITKHVRKSELKRAKKQAQKKQKAHWGSAPL</sequence>
<feature type="domain" description="AB hydrolase-1" evidence="1">
    <location>
        <begin position="23"/>
        <end position="277"/>
    </location>
</feature>
<dbReference type="AlphaFoldDB" id="A0A0C1Q3D4"/>
<evidence type="ECO:0000313" key="3">
    <source>
        <dbReference type="Proteomes" id="UP000031327"/>
    </source>
</evidence>
<evidence type="ECO:0000259" key="1">
    <source>
        <dbReference type="Pfam" id="PF00561"/>
    </source>
</evidence>
<dbReference type="InterPro" id="IPR050471">
    <property type="entry name" value="AB_hydrolase"/>
</dbReference>
<dbReference type="GO" id="GO:0004806">
    <property type="term" value="F:triacylglycerol lipase activity"/>
    <property type="evidence" value="ECO:0007669"/>
    <property type="project" value="TreeGrafter"/>
</dbReference>
<dbReference type="OrthoDB" id="7055710at2"/>
<dbReference type="EMBL" id="JWIC01000010">
    <property type="protein sequence ID" value="KID55086.1"/>
    <property type="molecule type" value="Genomic_DNA"/>
</dbReference>
<organism evidence="2 3">
    <name type="scientific">Pseudoalteromonas luteoviolacea</name>
    <dbReference type="NCBI Taxonomy" id="43657"/>
    <lineage>
        <taxon>Bacteria</taxon>
        <taxon>Pseudomonadati</taxon>
        <taxon>Pseudomonadota</taxon>
        <taxon>Gammaproteobacteria</taxon>
        <taxon>Alteromonadales</taxon>
        <taxon>Pseudoalteromonadaceae</taxon>
        <taxon>Pseudoalteromonas</taxon>
    </lineage>
</organism>
<dbReference type="PANTHER" id="PTHR43433">
    <property type="entry name" value="HYDROLASE, ALPHA/BETA FOLD FAMILY PROTEIN"/>
    <property type="match status" value="1"/>
</dbReference>
<dbReference type="PANTHER" id="PTHR43433:SF5">
    <property type="entry name" value="AB HYDROLASE-1 DOMAIN-CONTAINING PROTEIN"/>
    <property type="match status" value="1"/>
</dbReference>
<protein>
    <recommendedName>
        <fullName evidence="1">AB hydrolase-1 domain-containing protein</fullName>
    </recommendedName>
</protein>
<dbReference type="InterPro" id="IPR000073">
    <property type="entry name" value="AB_hydrolase_1"/>
</dbReference>
<accession>A0A0C1Q3D4</accession>
<reference evidence="2 3" key="1">
    <citation type="submission" date="2014-12" db="EMBL/GenBank/DDBJ databases">
        <title>Draft Genome Sequence of Pseudoalteromonas luteoviolacea HI1.</title>
        <authorList>
            <person name="Asahina A.Y."/>
            <person name="Hadfield M.G."/>
        </authorList>
    </citation>
    <scope>NUCLEOTIDE SEQUENCE [LARGE SCALE GENOMIC DNA]</scope>
    <source>
        <strain evidence="2 3">HI1</strain>
    </source>
</reference>
<comment type="caution">
    <text evidence="2">The sequence shown here is derived from an EMBL/GenBank/DDBJ whole genome shotgun (WGS) entry which is preliminary data.</text>
</comment>
<dbReference type="Pfam" id="PF00561">
    <property type="entry name" value="Abhydrolase_1"/>
    <property type="match status" value="1"/>
</dbReference>
<gene>
    <name evidence="2" type="ORF">JF50_25090</name>
</gene>
<dbReference type="InterPro" id="IPR029058">
    <property type="entry name" value="AB_hydrolase_fold"/>
</dbReference>
<dbReference type="RefSeq" id="WP_039611976.1">
    <property type="nucleotide sequence ID" value="NZ_JWIC01000010.1"/>
</dbReference>
<dbReference type="GO" id="GO:0046503">
    <property type="term" value="P:glycerolipid catabolic process"/>
    <property type="evidence" value="ECO:0007669"/>
    <property type="project" value="TreeGrafter"/>
</dbReference>
<proteinExistence type="predicted"/>
<dbReference type="SUPFAM" id="SSF53474">
    <property type="entry name" value="alpha/beta-Hydrolases"/>
    <property type="match status" value="1"/>
</dbReference>